<dbReference type="PANTHER" id="PTHR46766:SF1">
    <property type="entry name" value="GLUTAMINE-RICH PROTEIN 2"/>
    <property type="match status" value="1"/>
</dbReference>
<comment type="caution">
    <text evidence="4">The sequence shown here is derived from an EMBL/GenBank/DDBJ whole genome shotgun (WGS) entry which is preliminary data.</text>
</comment>
<dbReference type="GO" id="GO:0052572">
    <property type="term" value="P:response to host immune response"/>
    <property type="evidence" value="ECO:0007669"/>
    <property type="project" value="TreeGrafter"/>
</dbReference>
<dbReference type="InterPro" id="IPR022171">
    <property type="entry name" value="PPE_C"/>
</dbReference>
<evidence type="ECO:0000313" key="5">
    <source>
        <dbReference type="Proteomes" id="UP000193577"/>
    </source>
</evidence>
<evidence type="ECO:0008006" key="6">
    <source>
        <dbReference type="Google" id="ProtNLM"/>
    </source>
</evidence>
<dbReference type="Pfam" id="PF00823">
    <property type="entry name" value="PPE"/>
    <property type="match status" value="1"/>
</dbReference>
<dbReference type="SUPFAM" id="SSF140459">
    <property type="entry name" value="PE/PPE dimer-like"/>
    <property type="match status" value="1"/>
</dbReference>
<dbReference type="EMBL" id="NCXO01000014">
    <property type="protein sequence ID" value="OSC34011.1"/>
    <property type="molecule type" value="Genomic_DNA"/>
</dbReference>
<reference evidence="4 5" key="1">
    <citation type="submission" date="2017-04" db="EMBL/GenBank/DDBJ databases">
        <title>The new phylogeny of genus Mycobacterium.</title>
        <authorList>
            <person name="Tortoli E."/>
            <person name="Trovato A."/>
            <person name="Cirillo D.M."/>
        </authorList>
    </citation>
    <scope>NUCLEOTIDE SEQUENCE [LARGE SCALE GENOMIC DNA]</scope>
    <source>
        <strain evidence="4 5">KCTC 19819</strain>
    </source>
</reference>
<comment type="similarity">
    <text evidence="1">Belongs to the mycobacterial PPE family.</text>
</comment>
<dbReference type="Gene3D" id="1.20.1260.20">
    <property type="entry name" value="PPE superfamily"/>
    <property type="match status" value="1"/>
</dbReference>
<evidence type="ECO:0000259" key="3">
    <source>
        <dbReference type="Pfam" id="PF12484"/>
    </source>
</evidence>
<gene>
    <name evidence="4" type="ORF">B8W67_08435</name>
</gene>
<organism evidence="4 5">
    <name type="scientific">Mycolicibacillus koreensis</name>
    <dbReference type="NCBI Taxonomy" id="1069220"/>
    <lineage>
        <taxon>Bacteria</taxon>
        <taxon>Bacillati</taxon>
        <taxon>Actinomycetota</taxon>
        <taxon>Actinomycetes</taxon>
        <taxon>Mycobacteriales</taxon>
        <taxon>Mycobacteriaceae</taxon>
        <taxon>Mycolicibacillus</taxon>
    </lineage>
</organism>
<dbReference type="AlphaFoldDB" id="A0AA91PFT4"/>
<dbReference type="PANTHER" id="PTHR46766">
    <property type="entry name" value="GLUTAMINE-RICH PROTEIN 2"/>
    <property type="match status" value="1"/>
</dbReference>
<feature type="domain" description="PPE family C-terminal" evidence="3">
    <location>
        <begin position="276"/>
        <end position="357"/>
    </location>
</feature>
<dbReference type="InterPro" id="IPR038332">
    <property type="entry name" value="PPE_sf"/>
</dbReference>
<dbReference type="Pfam" id="PF12484">
    <property type="entry name" value="PPE-SVP"/>
    <property type="match status" value="1"/>
</dbReference>
<proteinExistence type="inferred from homology"/>
<feature type="domain" description="PPE" evidence="2">
    <location>
        <begin position="5"/>
        <end position="165"/>
    </location>
</feature>
<protein>
    <recommendedName>
        <fullName evidence="6">PPE family protein</fullName>
    </recommendedName>
</protein>
<dbReference type="InterPro" id="IPR000030">
    <property type="entry name" value="PPE_dom"/>
</dbReference>
<sequence length="361" mass="35026">MMVIDFGALAPEINATRLYAGPGSAPMQAAAAAWQRLAAELSAAAASCEQQITGLAAAWQGAAGHRMAVAAARHIQWLATTAAQAAQAGAAATAQALAYETARAATTPPPVIAANRSLQATLIATNVLGQNTGAIMSTEAQYLAMWAQCAAAMYGYATATEQSSALPDHPTPQPATGAAATPVGELVNAVSPSSLADAPHQLATGLSDTLQPLYYGAGAISSGAGFIKTLAPGTGALGSPAITGAGTAVVPPGTAASVLRAATPGAPSLPAARPVTAHLAGATRIGGLTVPSGWATANATAAAATGPTTPTVGVRPQVGAAGNMLGGVPLSGAAAASRGPGDGVLRVGPRAFVMPRPLSAG</sequence>
<dbReference type="Proteomes" id="UP000193577">
    <property type="component" value="Unassembled WGS sequence"/>
</dbReference>
<evidence type="ECO:0000259" key="2">
    <source>
        <dbReference type="Pfam" id="PF00823"/>
    </source>
</evidence>
<keyword evidence="5" id="KW-1185">Reference proteome</keyword>
<accession>A0AA91PFT4</accession>
<evidence type="ECO:0000313" key="4">
    <source>
        <dbReference type="EMBL" id="OSC34011.1"/>
    </source>
</evidence>
<evidence type="ECO:0000256" key="1">
    <source>
        <dbReference type="ARBA" id="ARBA00010652"/>
    </source>
</evidence>
<name>A0AA91PFT4_9MYCO</name>